<comment type="caution">
    <text evidence="1">The sequence shown here is derived from an EMBL/GenBank/DDBJ whole genome shotgun (WGS) entry which is preliminary data.</text>
</comment>
<evidence type="ECO:0000313" key="1">
    <source>
        <dbReference type="EMBL" id="KAB1215701.1"/>
    </source>
</evidence>
<accession>A0A6A1VS14</accession>
<proteinExistence type="predicted"/>
<sequence>MLSRNMSYSLQSKFFQIATKAMKSQAYSTIVQLDSPTTIDTTKPTVIRGILKLHID</sequence>
<dbReference type="EMBL" id="RXIC02000022">
    <property type="protein sequence ID" value="KAB1215701.1"/>
    <property type="molecule type" value="Genomic_DNA"/>
</dbReference>
<organism evidence="1 2">
    <name type="scientific">Morella rubra</name>
    <name type="common">Chinese bayberry</name>
    <dbReference type="NCBI Taxonomy" id="262757"/>
    <lineage>
        <taxon>Eukaryota</taxon>
        <taxon>Viridiplantae</taxon>
        <taxon>Streptophyta</taxon>
        <taxon>Embryophyta</taxon>
        <taxon>Tracheophyta</taxon>
        <taxon>Spermatophyta</taxon>
        <taxon>Magnoliopsida</taxon>
        <taxon>eudicotyledons</taxon>
        <taxon>Gunneridae</taxon>
        <taxon>Pentapetalae</taxon>
        <taxon>rosids</taxon>
        <taxon>fabids</taxon>
        <taxon>Fagales</taxon>
        <taxon>Myricaceae</taxon>
        <taxon>Morella</taxon>
    </lineage>
</organism>
<dbReference type="Proteomes" id="UP000516437">
    <property type="component" value="Chromosome 4"/>
</dbReference>
<reference evidence="1 2" key="1">
    <citation type="journal article" date="2019" name="Plant Biotechnol. J.">
        <title>The red bayberry genome and genetic basis of sex determination.</title>
        <authorList>
            <person name="Jia H.M."/>
            <person name="Jia H.J."/>
            <person name="Cai Q.L."/>
            <person name="Wang Y."/>
            <person name="Zhao H.B."/>
            <person name="Yang W.F."/>
            <person name="Wang G.Y."/>
            <person name="Li Y.H."/>
            <person name="Zhan D.L."/>
            <person name="Shen Y.T."/>
            <person name="Niu Q.F."/>
            <person name="Chang L."/>
            <person name="Qiu J."/>
            <person name="Zhao L."/>
            <person name="Xie H.B."/>
            <person name="Fu W.Y."/>
            <person name="Jin J."/>
            <person name="Li X.W."/>
            <person name="Jiao Y."/>
            <person name="Zhou C.C."/>
            <person name="Tu T."/>
            <person name="Chai C.Y."/>
            <person name="Gao J.L."/>
            <person name="Fan L.J."/>
            <person name="van de Weg E."/>
            <person name="Wang J.Y."/>
            <person name="Gao Z.S."/>
        </authorList>
    </citation>
    <scope>NUCLEOTIDE SEQUENCE [LARGE SCALE GENOMIC DNA]</scope>
    <source>
        <tissue evidence="1">Leaves</tissue>
    </source>
</reference>
<name>A0A6A1VS14_9ROSI</name>
<gene>
    <name evidence="1" type="ORF">CJ030_MR4G004739</name>
</gene>
<dbReference type="AlphaFoldDB" id="A0A6A1VS14"/>
<evidence type="ECO:0000313" key="2">
    <source>
        <dbReference type="Proteomes" id="UP000516437"/>
    </source>
</evidence>
<keyword evidence="2" id="KW-1185">Reference proteome</keyword>
<protein>
    <submittedName>
        <fullName evidence="1">Uncharacterized protein</fullName>
    </submittedName>
</protein>